<gene>
    <name evidence="2" type="ORF">PVNG_06391</name>
</gene>
<dbReference type="EMBL" id="KQ235624">
    <property type="protein sequence ID" value="KMZ96380.1"/>
    <property type="molecule type" value="Genomic_DNA"/>
</dbReference>
<evidence type="ECO:0000313" key="3">
    <source>
        <dbReference type="Proteomes" id="UP000053239"/>
    </source>
</evidence>
<organism evidence="2 3">
    <name type="scientific">Plasmodium vivax North Korean</name>
    <dbReference type="NCBI Taxonomy" id="1035514"/>
    <lineage>
        <taxon>Eukaryota</taxon>
        <taxon>Sar</taxon>
        <taxon>Alveolata</taxon>
        <taxon>Apicomplexa</taxon>
        <taxon>Aconoidasida</taxon>
        <taxon>Haemosporida</taxon>
        <taxon>Plasmodiidae</taxon>
        <taxon>Plasmodium</taxon>
        <taxon>Plasmodium (Plasmodium)</taxon>
    </lineage>
</organism>
<protein>
    <recommendedName>
        <fullName evidence="4">VIR protein</fullName>
    </recommendedName>
</protein>
<evidence type="ECO:0000256" key="1">
    <source>
        <dbReference type="SAM" id="MobiDB-lite"/>
    </source>
</evidence>
<accession>A0A0J9TKZ0</accession>
<dbReference type="Proteomes" id="UP000053239">
    <property type="component" value="Unassembled WGS sequence"/>
</dbReference>
<sequence>MTANETNDTYFNYKDYDTIRGKFLTNLERNKDYDTQFFEKALIELKDKSKREISFRKIFIELQKHLNQDGILGYGDTHNGCKYINYVLNKGIITTNSNIHNETTFYLFKQFEDKFRIHKSRSDHICDLNYISEDIYKKMSALYLFYDKFTSLNPKNTSRPDCSKFSAFVHEFNDSVRQSNYNESIIFKNKLNEFINEIKKYKSATDQVCGVNSSHIISLESDSSVKEKVLSSHNPTQTFQIESISSADPQSVTRDERLLHANGLESPEEQLPREKEQAAETLTHTGLLHYTVRQDNSGLLQPRGVQKSTDLMPTNREQSTLEAESPQQEEYSRNLFPFKRTPYPEVAEYHEVLGSQSIENEKLENKGYLRTVRDAVSGFMEGVDPVPVVGVSGGMGALFLLFRVLQILNLHLCIYNIFI</sequence>
<reference evidence="2 3" key="1">
    <citation type="submission" date="2011-09" db="EMBL/GenBank/DDBJ databases">
        <title>The Genome Sequence of Plasmodium vivax North Korean.</title>
        <authorList>
            <consortium name="The Broad Institute Genome Sequencing Platform"/>
            <consortium name="The Broad Institute Genome Sequencing Center for Infectious Disease"/>
            <person name="Neafsey D."/>
            <person name="Carlton J."/>
            <person name="Barnwell J."/>
            <person name="Collins W."/>
            <person name="Escalante A."/>
            <person name="Mullikin J."/>
            <person name="Saul A."/>
            <person name="Guigo R."/>
            <person name="Camara F."/>
            <person name="Young S.K."/>
            <person name="Zeng Q."/>
            <person name="Gargeya S."/>
            <person name="Fitzgerald M."/>
            <person name="Haas B."/>
            <person name="Abouelleil A."/>
            <person name="Alvarado L."/>
            <person name="Arachchi H.M."/>
            <person name="Berlin A."/>
            <person name="Brown A."/>
            <person name="Chapman S.B."/>
            <person name="Chen Z."/>
            <person name="Dunbar C."/>
            <person name="Freedman E."/>
            <person name="Gearin G."/>
            <person name="Gellesch M."/>
            <person name="Goldberg J."/>
            <person name="Griggs A."/>
            <person name="Gujja S."/>
            <person name="Heiman D."/>
            <person name="Howarth C."/>
            <person name="Larson L."/>
            <person name="Lui A."/>
            <person name="MacDonald P.J.P."/>
            <person name="Montmayeur A."/>
            <person name="Murphy C."/>
            <person name="Neiman D."/>
            <person name="Pearson M."/>
            <person name="Priest M."/>
            <person name="Roberts A."/>
            <person name="Saif S."/>
            <person name="Shea T."/>
            <person name="Shenoy N."/>
            <person name="Sisk P."/>
            <person name="Stolte C."/>
            <person name="Sykes S."/>
            <person name="Wortman J."/>
            <person name="Nusbaum C."/>
            <person name="Birren B."/>
        </authorList>
    </citation>
    <scope>NUCLEOTIDE SEQUENCE [LARGE SCALE GENOMIC DNA]</scope>
    <source>
        <strain evidence="2 3">North Korean</strain>
    </source>
</reference>
<feature type="compositionally biased region" description="Polar residues" evidence="1">
    <location>
        <begin position="306"/>
        <end position="329"/>
    </location>
</feature>
<evidence type="ECO:0000313" key="2">
    <source>
        <dbReference type="EMBL" id="KMZ96380.1"/>
    </source>
</evidence>
<dbReference type="AlphaFoldDB" id="A0A0J9TKZ0"/>
<feature type="region of interest" description="Disordered" evidence="1">
    <location>
        <begin position="294"/>
        <end position="330"/>
    </location>
</feature>
<proteinExistence type="predicted"/>
<name>A0A0J9TKZ0_PLAVI</name>
<evidence type="ECO:0008006" key="4">
    <source>
        <dbReference type="Google" id="ProtNLM"/>
    </source>
</evidence>
<dbReference type="OrthoDB" id="10422079at2759"/>